<dbReference type="GO" id="GO:0005739">
    <property type="term" value="C:mitochondrion"/>
    <property type="evidence" value="ECO:0007669"/>
    <property type="project" value="TreeGrafter"/>
</dbReference>
<dbReference type="AlphaFoldDB" id="A0A507FQ61"/>
<evidence type="ECO:0000256" key="4">
    <source>
        <dbReference type="ARBA" id="ARBA00022801"/>
    </source>
</evidence>
<sequence>MDRLLYLIRMKKAAPVLRQGHPILRVPTQKVDPKDILASSGPTHAAVQAMRSVFSSPYHSVIGLSAPQVGHSLSIIAYRNNTPLTFLFNPVLTPLQPQSKWAAQYESCESLPHYNCIVRRPDRVRVTALDTDANEVSFEASGFLARVIHHECDHLEGVTLADRMVEKTLRHDQYIDVFENYPSSSTHR</sequence>
<dbReference type="HAMAP" id="MF_00163">
    <property type="entry name" value="Pep_deformylase"/>
    <property type="match status" value="1"/>
</dbReference>
<dbReference type="GO" id="GO:0006412">
    <property type="term" value="P:translation"/>
    <property type="evidence" value="ECO:0007669"/>
    <property type="project" value="UniProtKB-KW"/>
</dbReference>
<dbReference type="SUPFAM" id="SSF56420">
    <property type="entry name" value="Peptide deformylase"/>
    <property type="match status" value="1"/>
</dbReference>
<dbReference type="Pfam" id="PF01327">
    <property type="entry name" value="Pep_deformylase"/>
    <property type="match status" value="1"/>
</dbReference>
<evidence type="ECO:0000313" key="8">
    <source>
        <dbReference type="EMBL" id="TPX78559.1"/>
    </source>
</evidence>
<dbReference type="PRINTS" id="PR01576">
    <property type="entry name" value="PDEFORMYLASE"/>
</dbReference>
<gene>
    <name evidence="8" type="ORF">CcCBS67573_g00134</name>
</gene>
<dbReference type="InterPro" id="IPR023635">
    <property type="entry name" value="Peptide_deformylase"/>
</dbReference>
<dbReference type="STRING" id="246404.A0A507FQ61"/>
<accession>A0A507FQ61</accession>
<evidence type="ECO:0000256" key="5">
    <source>
        <dbReference type="ARBA" id="ARBA00022917"/>
    </source>
</evidence>
<evidence type="ECO:0000256" key="2">
    <source>
        <dbReference type="ARBA" id="ARBA00012175"/>
    </source>
</evidence>
<comment type="similarity">
    <text evidence="1 7">Belongs to the polypeptide deformylase family.</text>
</comment>
<dbReference type="GO" id="GO:0042586">
    <property type="term" value="F:peptide deformylase activity"/>
    <property type="evidence" value="ECO:0007669"/>
    <property type="project" value="UniProtKB-EC"/>
</dbReference>
<comment type="function">
    <text evidence="6 7">Removes the formyl group from the N-terminal Met of newly synthesized proteins.</text>
</comment>
<dbReference type="Gene3D" id="3.90.45.10">
    <property type="entry name" value="Peptide deformylase"/>
    <property type="match status" value="1"/>
</dbReference>
<comment type="caution">
    <text evidence="8">The sequence shown here is derived from an EMBL/GenBank/DDBJ whole genome shotgun (WGS) entry which is preliminary data.</text>
</comment>
<protein>
    <recommendedName>
        <fullName evidence="2 7">Peptide deformylase</fullName>
        <ecNumber evidence="2 7">3.5.1.88</ecNumber>
    </recommendedName>
</protein>
<evidence type="ECO:0000256" key="3">
    <source>
        <dbReference type="ARBA" id="ARBA00022723"/>
    </source>
</evidence>
<keyword evidence="5 7" id="KW-0648">Protein biosynthesis</keyword>
<dbReference type="InterPro" id="IPR036821">
    <property type="entry name" value="Peptide_deformylase_sf"/>
</dbReference>
<dbReference type="GO" id="GO:0046872">
    <property type="term" value="F:metal ion binding"/>
    <property type="evidence" value="ECO:0007669"/>
    <property type="project" value="UniProtKB-KW"/>
</dbReference>
<dbReference type="CDD" id="cd00487">
    <property type="entry name" value="Pep_deformylase"/>
    <property type="match status" value="1"/>
</dbReference>
<dbReference type="EMBL" id="QEAP01000002">
    <property type="protein sequence ID" value="TPX78559.1"/>
    <property type="molecule type" value="Genomic_DNA"/>
</dbReference>
<evidence type="ECO:0000256" key="1">
    <source>
        <dbReference type="ARBA" id="ARBA00010759"/>
    </source>
</evidence>
<dbReference type="PIRSF" id="PIRSF004749">
    <property type="entry name" value="Pep_def"/>
    <property type="match status" value="1"/>
</dbReference>
<evidence type="ECO:0000256" key="7">
    <source>
        <dbReference type="RuleBase" id="RU362111"/>
    </source>
</evidence>
<proteinExistence type="inferred from homology"/>
<name>A0A507FQ61_9FUNG</name>
<evidence type="ECO:0000313" key="9">
    <source>
        <dbReference type="Proteomes" id="UP000320333"/>
    </source>
</evidence>
<dbReference type="EC" id="3.5.1.88" evidence="2 7"/>
<dbReference type="Proteomes" id="UP000320333">
    <property type="component" value="Unassembled WGS sequence"/>
</dbReference>
<dbReference type="OrthoDB" id="276063at2759"/>
<reference evidence="8 9" key="1">
    <citation type="journal article" date="2019" name="Sci. Rep.">
        <title>Comparative genomics of chytrid fungi reveal insights into the obligate biotrophic and pathogenic lifestyle of Synchytrium endobioticum.</title>
        <authorList>
            <person name="van de Vossenberg B.T.L.H."/>
            <person name="Warris S."/>
            <person name="Nguyen H.D.T."/>
            <person name="van Gent-Pelzer M.P.E."/>
            <person name="Joly D.L."/>
            <person name="van de Geest H.C."/>
            <person name="Bonants P.J.M."/>
            <person name="Smith D.S."/>
            <person name="Levesque C.A."/>
            <person name="van der Lee T.A.J."/>
        </authorList>
    </citation>
    <scope>NUCLEOTIDE SEQUENCE [LARGE SCALE GENOMIC DNA]</scope>
    <source>
        <strain evidence="8 9">CBS 675.73</strain>
    </source>
</reference>
<comment type="catalytic activity">
    <reaction evidence="7">
        <text>N-terminal N-formyl-L-methionyl-[peptide] + H2O = N-terminal L-methionyl-[peptide] + formate</text>
        <dbReference type="Rhea" id="RHEA:24420"/>
        <dbReference type="Rhea" id="RHEA-COMP:10639"/>
        <dbReference type="Rhea" id="RHEA-COMP:10640"/>
        <dbReference type="ChEBI" id="CHEBI:15377"/>
        <dbReference type="ChEBI" id="CHEBI:15740"/>
        <dbReference type="ChEBI" id="CHEBI:49298"/>
        <dbReference type="ChEBI" id="CHEBI:64731"/>
        <dbReference type="EC" id="3.5.1.88"/>
    </reaction>
</comment>
<dbReference type="PANTHER" id="PTHR10458">
    <property type="entry name" value="PEPTIDE DEFORMYLASE"/>
    <property type="match status" value="1"/>
</dbReference>
<keyword evidence="3 7" id="KW-0479">Metal-binding</keyword>
<evidence type="ECO:0000256" key="6">
    <source>
        <dbReference type="ARBA" id="ARBA00037114"/>
    </source>
</evidence>
<keyword evidence="9" id="KW-1185">Reference proteome</keyword>
<keyword evidence="4 7" id="KW-0378">Hydrolase</keyword>
<organism evidence="8 9">
    <name type="scientific">Chytriomyces confervae</name>
    <dbReference type="NCBI Taxonomy" id="246404"/>
    <lineage>
        <taxon>Eukaryota</taxon>
        <taxon>Fungi</taxon>
        <taxon>Fungi incertae sedis</taxon>
        <taxon>Chytridiomycota</taxon>
        <taxon>Chytridiomycota incertae sedis</taxon>
        <taxon>Chytridiomycetes</taxon>
        <taxon>Chytridiales</taxon>
        <taxon>Chytriomycetaceae</taxon>
        <taxon>Chytriomyces</taxon>
    </lineage>
</organism>
<dbReference type="PANTHER" id="PTHR10458:SF2">
    <property type="entry name" value="PEPTIDE DEFORMYLASE, MITOCHONDRIAL"/>
    <property type="match status" value="1"/>
</dbReference>